<organism evidence="4 5">
    <name type="scientific">Phytophthora boehmeriae</name>
    <dbReference type="NCBI Taxonomy" id="109152"/>
    <lineage>
        <taxon>Eukaryota</taxon>
        <taxon>Sar</taxon>
        <taxon>Stramenopiles</taxon>
        <taxon>Oomycota</taxon>
        <taxon>Peronosporomycetes</taxon>
        <taxon>Peronosporales</taxon>
        <taxon>Peronosporaceae</taxon>
        <taxon>Phytophthora</taxon>
    </lineage>
</organism>
<feature type="transmembrane region" description="Helical" evidence="2">
    <location>
        <begin position="275"/>
        <end position="293"/>
    </location>
</feature>
<evidence type="ECO:0000256" key="2">
    <source>
        <dbReference type="SAM" id="Phobius"/>
    </source>
</evidence>
<feature type="transmembrane region" description="Helical" evidence="2">
    <location>
        <begin position="133"/>
        <end position="151"/>
    </location>
</feature>
<sequence>MFRPRLHAFILLFGVSLVEVSAVEWNAAVPSVPGFVALLLSDVNMLRNCVVWTGVSTGASIPLLLLGVIPYQWLCVQGKTKTSKLVAARYGHDICVPNPRIQCALKLGKNHPMERGFSVSILTIRAHADRMEFLWIALLRLWYCAAIVLTLIFSNTPLGYCIAAGCCLLVVVGELWWMHPIQCRSHQQTDHARPTSHDNTNPKNLSDPLLPPTSTAVTIDSDGLGGRSSRVLPPFDIYVDPEPQQQVVQLVRICECGQHSVDHWLHPRRPDWRSWYQVAVLGSSVFLSALTYVQLSQFGQLVACSMGIFDVVVLGASVLIFKPSVRREIVTKSNLATLFAWLYQHYGIKPSRLPPHTLTLCEGEERWVLETTKRLMADEGYTGDTRAILANEISTKANFDGVATSPQNWRDSRTDSDVQQFGELGRGEEL</sequence>
<reference evidence="4" key="1">
    <citation type="submission" date="2021-02" db="EMBL/GenBank/DDBJ databases">
        <authorList>
            <person name="Palmer J.M."/>
        </authorList>
    </citation>
    <scope>NUCLEOTIDE SEQUENCE</scope>
    <source>
        <strain evidence="4">SCRP23</strain>
    </source>
</reference>
<proteinExistence type="predicted"/>
<keyword evidence="2" id="KW-0812">Transmembrane</keyword>
<evidence type="ECO:0000256" key="1">
    <source>
        <dbReference type="SAM" id="MobiDB-lite"/>
    </source>
</evidence>
<keyword evidence="3" id="KW-0732">Signal</keyword>
<keyword evidence="2" id="KW-1133">Transmembrane helix</keyword>
<feature type="chain" id="PRO_5035718130" evidence="3">
    <location>
        <begin position="23"/>
        <end position="430"/>
    </location>
</feature>
<feature type="signal peptide" evidence="3">
    <location>
        <begin position="1"/>
        <end position="22"/>
    </location>
</feature>
<evidence type="ECO:0000313" key="5">
    <source>
        <dbReference type="Proteomes" id="UP000693981"/>
    </source>
</evidence>
<gene>
    <name evidence="4" type="ORF">PHYBOEH_001710</name>
</gene>
<comment type="caution">
    <text evidence="4">The sequence shown here is derived from an EMBL/GenBank/DDBJ whole genome shotgun (WGS) entry which is preliminary data.</text>
</comment>
<keyword evidence="5" id="KW-1185">Reference proteome</keyword>
<evidence type="ECO:0000313" key="4">
    <source>
        <dbReference type="EMBL" id="KAG7396792.1"/>
    </source>
</evidence>
<feature type="region of interest" description="Disordered" evidence="1">
    <location>
        <begin position="404"/>
        <end position="430"/>
    </location>
</feature>
<protein>
    <submittedName>
        <fullName evidence="4">Uncharacterized protein</fullName>
    </submittedName>
</protein>
<accession>A0A8T1WRV2</accession>
<dbReference type="AlphaFoldDB" id="A0A8T1WRV2"/>
<evidence type="ECO:0000256" key="3">
    <source>
        <dbReference type="SAM" id="SignalP"/>
    </source>
</evidence>
<feature type="transmembrane region" description="Helical" evidence="2">
    <location>
        <begin position="157"/>
        <end position="177"/>
    </location>
</feature>
<feature type="transmembrane region" description="Helical" evidence="2">
    <location>
        <begin position="50"/>
        <end position="74"/>
    </location>
</feature>
<dbReference type="Proteomes" id="UP000693981">
    <property type="component" value="Unassembled WGS sequence"/>
</dbReference>
<dbReference type="EMBL" id="JAGDFL010000139">
    <property type="protein sequence ID" value="KAG7396792.1"/>
    <property type="molecule type" value="Genomic_DNA"/>
</dbReference>
<feature type="transmembrane region" description="Helical" evidence="2">
    <location>
        <begin position="299"/>
        <end position="321"/>
    </location>
</feature>
<feature type="region of interest" description="Disordered" evidence="1">
    <location>
        <begin position="190"/>
        <end position="212"/>
    </location>
</feature>
<keyword evidence="2" id="KW-0472">Membrane</keyword>
<name>A0A8T1WRV2_9STRA</name>